<dbReference type="Gene3D" id="3.30.40.10">
    <property type="entry name" value="Zinc/RING finger domain, C3HC4 (zinc finger)"/>
    <property type="match status" value="1"/>
</dbReference>
<proteinExistence type="predicted"/>
<keyword evidence="10" id="KW-1185">Reference proteome</keyword>
<keyword evidence="2" id="KW-0479">Metal-binding</keyword>
<dbReference type="STRING" id="7994.ENSAMXP00000042540"/>
<dbReference type="InterPro" id="IPR013083">
    <property type="entry name" value="Znf_RING/FYVE/PHD"/>
</dbReference>
<organism evidence="9 10">
    <name type="scientific">Astyanax mexicanus</name>
    <name type="common">Blind cave fish</name>
    <name type="synonym">Astyanax fasciatus mexicanus</name>
    <dbReference type="NCBI Taxonomy" id="7994"/>
    <lineage>
        <taxon>Eukaryota</taxon>
        <taxon>Metazoa</taxon>
        <taxon>Chordata</taxon>
        <taxon>Craniata</taxon>
        <taxon>Vertebrata</taxon>
        <taxon>Euteleostomi</taxon>
        <taxon>Actinopterygii</taxon>
        <taxon>Neopterygii</taxon>
        <taxon>Teleostei</taxon>
        <taxon>Ostariophysi</taxon>
        <taxon>Characiformes</taxon>
        <taxon>Characoidei</taxon>
        <taxon>Acestrorhamphidae</taxon>
        <taxon>Acestrorhamphinae</taxon>
        <taxon>Astyanax</taxon>
    </lineage>
</organism>
<dbReference type="GO" id="GO:0045087">
    <property type="term" value="P:innate immune response"/>
    <property type="evidence" value="ECO:0007669"/>
    <property type="project" value="UniProtKB-KW"/>
</dbReference>
<dbReference type="GO" id="GO:0004842">
    <property type="term" value="F:ubiquitin-protein transferase activity"/>
    <property type="evidence" value="ECO:0007669"/>
    <property type="project" value="InterPro"/>
</dbReference>
<dbReference type="GO" id="GO:0008270">
    <property type="term" value="F:zinc ion binding"/>
    <property type="evidence" value="ECO:0007669"/>
    <property type="project" value="UniProtKB-KW"/>
</dbReference>
<dbReference type="Pfam" id="PF13445">
    <property type="entry name" value="zf-RING_UBOX"/>
    <property type="match status" value="1"/>
</dbReference>
<evidence type="ECO:0000256" key="5">
    <source>
        <dbReference type="ARBA" id="ARBA00022859"/>
    </source>
</evidence>
<reference evidence="9" key="4">
    <citation type="submission" date="2025-09" db="UniProtKB">
        <authorList>
            <consortium name="Ensembl"/>
        </authorList>
    </citation>
    <scope>IDENTIFICATION</scope>
</reference>
<dbReference type="Proteomes" id="UP000018467">
    <property type="component" value="Unassembled WGS sequence"/>
</dbReference>
<dbReference type="InterPro" id="IPR017907">
    <property type="entry name" value="Znf_RING_CS"/>
</dbReference>
<dbReference type="InterPro" id="IPR043136">
    <property type="entry name" value="B30.2/SPRY_sf"/>
</dbReference>
<keyword evidence="5" id="KW-0391">Immunity</keyword>
<dbReference type="InterPro" id="IPR003877">
    <property type="entry name" value="SPRY_dom"/>
</dbReference>
<dbReference type="PANTHER" id="PTHR25465:SF14">
    <property type="entry name" value="E3 UBIQUITIN-PROTEIN LIGASE TRIM65"/>
    <property type="match status" value="1"/>
</dbReference>
<dbReference type="PROSITE" id="PS00518">
    <property type="entry name" value="ZF_RING_1"/>
    <property type="match status" value="1"/>
</dbReference>
<dbReference type="SMART" id="SM00504">
    <property type="entry name" value="Ubox"/>
    <property type="match status" value="1"/>
</dbReference>
<dbReference type="SUPFAM" id="SSF57850">
    <property type="entry name" value="RING/U-box"/>
    <property type="match status" value="1"/>
</dbReference>
<dbReference type="Pfam" id="PF00622">
    <property type="entry name" value="SPRY"/>
    <property type="match status" value="1"/>
</dbReference>
<dbReference type="GO" id="GO:0016567">
    <property type="term" value="P:protein ubiquitination"/>
    <property type="evidence" value="ECO:0007669"/>
    <property type="project" value="InterPro"/>
</dbReference>
<dbReference type="PROSITE" id="PS50089">
    <property type="entry name" value="ZF_RING_2"/>
    <property type="match status" value="1"/>
</dbReference>
<dbReference type="SMART" id="SM00449">
    <property type="entry name" value="SPRY"/>
    <property type="match status" value="1"/>
</dbReference>
<dbReference type="InterPro" id="IPR001870">
    <property type="entry name" value="B30.2/SPRY"/>
</dbReference>
<evidence type="ECO:0000256" key="3">
    <source>
        <dbReference type="ARBA" id="ARBA00022771"/>
    </source>
</evidence>
<dbReference type="Ensembl" id="ENSAMXT00000053226.1">
    <property type="protein sequence ID" value="ENSAMXP00000042540.1"/>
    <property type="gene ID" value="ENSAMXG00000030057.1"/>
</dbReference>
<evidence type="ECO:0000256" key="4">
    <source>
        <dbReference type="ARBA" id="ARBA00022833"/>
    </source>
</evidence>
<evidence type="ECO:0000259" key="7">
    <source>
        <dbReference type="PROSITE" id="PS50089"/>
    </source>
</evidence>
<dbReference type="PROSITE" id="PS50188">
    <property type="entry name" value="B302_SPRY"/>
    <property type="match status" value="1"/>
</dbReference>
<dbReference type="AlphaFoldDB" id="A0A3B1JL25"/>
<feature type="domain" description="B30.2/SPRY" evidence="8">
    <location>
        <begin position="222"/>
        <end position="409"/>
    </location>
</feature>
<keyword evidence="3 6" id="KW-0863">Zinc-finger</keyword>
<reference evidence="9" key="3">
    <citation type="submission" date="2025-08" db="UniProtKB">
        <authorList>
            <consortium name="Ensembl"/>
        </authorList>
    </citation>
    <scope>IDENTIFICATION</scope>
</reference>
<dbReference type="InterPro" id="IPR003613">
    <property type="entry name" value="Ubox_domain"/>
</dbReference>
<dbReference type="SUPFAM" id="SSF49899">
    <property type="entry name" value="Concanavalin A-like lectins/glucanases"/>
    <property type="match status" value="1"/>
</dbReference>
<dbReference type="Bgee" id="ENSAMXG00000030057">
    <property type="expression patterns" value="Expressed in ovary and 8 other cell types or tissues"/>
</dbReference>
<dbReference type="SMART" id="SM00184">
    <property type="entry name" value="RING"/>
    <property type="match status" value="1"/>
</dbReference>
<reference evidence="10" key="2">
    <citation type="journal article" date="2014" name="Nat. Commun.">
        <title>The cavefish genome reveals candidate genes for eye loss.</title>
        <authorList>
            <person name="McGaugh S.E."/>
            <person name="Gross J.B."/>
            <person name="Aken B."/>
            <person name="Blin M."/>
            <person name="Borowsky R."/>
            <person name="Chalopin D."/>
            <person name="Hinaux H."/>
            <person name="Jeffery W.R."/>
            <person name="Keene A."/>
            <person name="Ma L."/>
            <person name="Minx P."/>
            <person name="Murphy D."/>
            <person name="O'Quin K.E."/>
            <person name="Retaux S."/>
            <person name="Rohner N."/>
            <person name="Searle S.M."/>
            <person name="Stahl B.A."/>
            <person name="Tabin C."/>
            <person name="Volff J.N."/>
            <person name="Yoshizawa M."/>
            <person name="Warren W.C."/>
        </authorList>
    </citation>
    <scope>NUCLEOTIDE SEQUENCE [LARGE SCALE GENOMIC DNA]</scope>
    <source>
        <strain evidence="10">female</strain>
    </source>
</reference>
<evidence type="ECO:0000259" key="8">
    <source>
        <dbReference type="PROSITE" id="PS50188"/>
    </source>
</evidence>
<feature type="domain" description="RING-type" evidence="7">
    <location>
        <begin position="18"/>
        <end position="57"/>
    </location>
</feature>
<accession>A0A3B1JL25</accession>
<reference evidence="10" key="1">
    <citation type="submission" date="2013-03" db="EMBL/GenBank/DDBJ databases">
        <authorList>
            <person name="Jeffery W."/>
            <person name="Warren W."/>
            <person name="Wilson R.K."/>
        </authorList>
    </citation>
    <scope>NUCLEOTIDE SEQUENCE</scope>
    <source>
        <strain evidence="10">female</strain>
    </source>
</reference>
<evidence type="ECO:0000256" key="6">
    <source>
        <dbReference type="PROSITE-ProRule" id="PRU00175"/>
    </source>
</evidence>
<keyword evidence="1" id="KW-0399">Innate immunity</keyword>
<dbReference type="InParanoid" id="A0A3B1JL25"/>
<dbReference type="InterPro" id="IPR001841">
    <property type="entry name" value="Znf_RING"/>
</dbReference>
<evidence type="ECO:0000256" key="1">
    <source>
        <dbReference type="ARBA" id="ARBA00022588"/>
    </source>
</evidence>
<keyword evidence="4" id="KW-0862">Zinc</keyword>
<evidence type="ECO:0000256" key="2">
    <source>
        <dbReference type="ARBA" id="ARBA00022723"/>
    </source>
</evidence>
<dbReference type="GeneTree" id="ENSGT00940000154294"/>
<dbReference type="InterPro" id="IPR051051">
    <property type="entry name" value="E3_ubiq-ligase_TRIM/RNF"/>
</dbReference>
<sequence length="409" mass="45512">MSTVYEDIVKLVANNLKCSICFELFTDPVTLSCGHNYCLNCIQRYLSRGTRTCPQCRSKLPHTPNLKKNVALSNILDLQEAGGREMWNQVVIRTDQCNSYHTEKRTEDGSLSVGKNISTAKGFSSSFDSEGGSQCADSSSSSLEFSELENSINGFSRIEALETMLTDSDSDAQEVSEVLLDGLNEASGLADSATADLNCSQSAGKVSSPPPDNHQIHTLYLDVKLITDTNYFSSFRTEFVLLSFLPAMGHRRLAFMPENRRLVVRSAFSSVTQNSRFDACQWMADQELSRGRHYWDVDVSRCSGWAAGVAYPGLARNEQLGRGPSSWCIERSSGRLSAWHNKKETPLKQDCPDSVRVLLDMDSSCLSFWSLMDGLVELYSVQADFRGPVRPVFWLHGTQQRNVLAFPAR</sequence>
<dbReference type="InterPro" id="IPR013320">
    <property type="entry name" value="ConA-like_dom_sf"/>
</dbReference>
<dbReference type="PANTHER" id="PTHR25465">
    <property type="entry name" value="B-BOX DOMAIN CONTAINING"/>
    <property type="match status" value="1"/>
</dbReference>
<evidence type="ECO:0000313" key="9">
    <source>
        <dbReference type="Ensembl" id="ENSAMXP00000042540.1"/>
    </source>
</evidence>
<name>A0A3B1JL25_ASTMX</name>
<dbReference type="InterPro" id="IPR027370">
    <property type="entry name" value="Znf-RING_euk"/>
</dbReference>
<dbReference type="Gene3D" id="2.60.120.920">
    <property type="match status" value="1"/>
</dbReference>
<evidence type="ECO:0000313" key="10">
    <source>
        <dbReference type="Proteomes" id="UP000018467"/>
    </source>
</evidence>
<protein>
    <submittedName>
        <fullName evidence="9">Ring finger protein 135</fullName>
    </submittedName>
</protein>